<evidence type="ECO:0008006" key="3">
    <source>
        <dbReference type="Google" id="ProtNLM"/>
    </source>
</evidence>
<proteinExistence type="predicted"/>
<comment type="caution">
    <text evidence="1">The sequence shown here is derived from an EMBL/GenBank/DDBJ whole genome shotgun (WGS) entry which is preliminary data.</text>
</comment>
<name>A0ABR2UB02_9ROSI</name>
<gene>
    <name evidence="1" type="ORF">V6N11_052624</name>
</gene>
<dbReference type="Proteomes" id="UP001396334">
    <property type="component" value="Unassembled WGS sequence"/>
</dbReference>
<dbReference type="InterPro" id="IPR053151">
    <property type="entry name" value="RNase_H-like"/>
</dbReference>
<sequence length="107" mass="11597">MLAEEMAATIGSQCLSGVLGTTLAMRTGGWTTPRLGWFKFNSDGSRLFGNGITTYGVFRNNFGDWIVGYSKMLGACSAIEVELCLILEGLQQAWCMGCDVFVLNLIV</sequence>
<accession>A0ABR2UB02</accession>
<evidence type="ECO:0000313" key="2">
    <source>
        <dbReference type="Proteomes" id="UP001396334"/>
    </source>
</evidence>
<dbReference type="InterPro" id="IPR044730">
    <property type="entry name" value="RNase_H-like_dom_plant"/>
</dbReference>
<dbReference type="EMBL" id="JBBPBN010000001">
    <property type="protein sequence ID" value="KAK9046746.1"/>
    <property type="molecule type" value="Genomic_DNA"/>
</dbReference>
<keyword evidence="2" id="KW-1185">Reference proteome</keyword>
<protein>
    <recommendedName>
        <fullName evidence="3">RNase H type-1 domain-containing protein</fullName>
    </recommendedName>
</protein>
<dbReference type="CDD" id="cd06222">
    <property type="entry name" value="RNase_H_like"/>
    <property type="match status" value="1"/>
</dbReference>
<organism evidence="1 2">
    <name type="scientific">Hibiscus sabdariffa</name>
    <name type="common">roselle</name>
    <dbReference type="NCBI Taxonomy" id="183260"/>
    <lineage>
        <taxon>Eukaryota</taxon>
        <taxon>Viridiplantae</taxon>
        <taxon>Streptophyta</taxon>
        <taxon>Embryophyta</taxon>
        <taxon>Tracheophyta</taxon>
        <taxon>Spermatophyta</taxon>
        <taxon>Magnoliopsida</taxon>
        <taxon>eudicotyledons</taxon>
        <taxon>Gunneridae</taxon>
        <taxon>Pentapetalae</taxon>
        <taxon>rosids</taxon>
        <taxon>malvids</taxon>
        <taxon>Malvales</taxon>
        <taxon>Malvaceae</taxon>
        <taxon>Malvoideae</taxon>
        <taxon>Hibiscus</taxon>
    </lineage>
</organism>
<reference evidence="1 2" key="1">
    <citation type="journal article" date="2024" name="G3 (Bethesda)">
        <title>Genome assembly of Hibiscus sabdariffa L. provides insights into metabolisms of medicinal natural products.</title>
        <authorList>
            <person name="Kim T."/>
        </authorList>
    </citation>
    <scope>NUCLEOTIDE SEQUENCE [LARGE SCALE GENOMIC DNA]</scope>
    <source>
        <strain evidence="1">TK-2024</strain>
        <tissue evidence="1">Old leaves</tissue>
    </source>
</reference>
<dbReference type="PANTHER" id="PTHR47723:SF19">
    <property type="entry name" value="POLYNUCLEOTIDYL TRANSFERASE, RIBONUCLEASE H-LIKE SUPERFAMILY PROTEIN"/>
    <property type="match status" value="1"/>
</dbReference>
<dbReference type="PANTHER" id="PTHR47723">
    <property type="entry name" value="OS05G0353850 PROTEIN"/>
    <property type="match status" value="1"/>
</dbReference>
<evidence type="ECO:0000313" key="1">
    <source>
        <dbReference type="EMBL" id="KAK9046746.1"/>
    </source>
</evidence>